<dbReference type="AlphaFoldDB" id="Q39VI9"/>
<evidence type="ECO:0000256" key="4">
    <source>
        <dbReference type="ARBA" id="ARBA00023239"/>
    </source>
</evidence>
<keyword evidence="4" id="KW-0456">Lyase</keyword>
<name>Q39VI9_GEOMG</name>
<proteinExistence type="predicted"/>
<dbReference type="EMBL" id="CP000148">
    <property type="protein sequence ID" value="ABB31735.1"/>
    <property type="molecule type" value="Genomic_DNA"/>
</dbReference>
<dbReference type="PANTHER" id="PTHR39210">
    <property type="entry name" value="HEPARIN-SULFATE LYASE"/>
    <property type="match status" value="1"/>
</dbReference>
<dbReference type="KEGG" id="gme:Gmet_1501"/>
<accession>Q39VI9</accession>
<reference evidence="7 8" key="1">
    <citation type="submission" date="2005-10" db="EMBL/GenBank/DDBJ databases">
        <title>Complete sequence of Geobacter metallireducens GS-15.</title>
        <authorList>
            <consortium name="US DOE Joint Genome Institute"/>
            <person name="Copeland A."/>
            <person name="Lucas S."/>
            <person name="Lapidus A."/>
            <person name="Barry K."/>
            <person name="Detter J.C."/>
            <person name="Glavina T."/>
            <person name="Hammon N."/>
            <person name="Israni S."/>
            <person name="Pitluck S."/>
            <person name="Di Bartolo G."/>
            <person name="Chain P."/>
            <person name="Schmutz J."/>
            <person name="Larimer F."/>
            <person name="Land M."/>
            <person name="Kyrpides N."/>
            <person name="Ivanova N."/>
            <person name="Richardson P."/>
        </authorList>
    </citation>
    <scope>NUCLEOTIDE SEQUENCE [LARGE SCALE GENOMIC DNA]</scope>
    <source>
        <strain evidence="8">ATCC 53774 / DSM 7210 / GS-15</strain>
    </source>
</reference>
<keyword evidence="8" id="KW-1185">Reference proteome</keyword>
<dbReference type="InterPro" id="IPR008929">
    <property type="entry name" value="Chondroitin_lyas"/>
</dbReference>
<reference evidence="7 8" key="2">
    <citation type="journal article" date="2009" name="BMC Microbiol.">
        <title>The genome sequence of Geobacter metallireducens: features of metabolism, physiology and regulation common and dissimilar to Geobacter sulfurreducens.</title>
        <authorList>
            <person name="Aklujkar M."/>
            <person name="Krushkal J."/>
            <person name="DiBartolo G."/>
            <person name="Lapidus A."/>
            <person name="Land M.L."/>
            <person name="Lovley D.R."/>
        </authorList>
    </citation>
    <scope>NUCLEOTIDE SEQUENCE [LARGE SCALE GENOMIC DNA]</scope>
    <source>
        <strain evidence="8">ATCC 53774 / DSM 7210 / GS-15</strain>
    </source>
</reference>
<evidence type="ECO:0000259" key="6">
    <source>
        <dbReference type="Pfam" id="PF16889"/>
    </source>
</evidence>
<evidence type="ECO:0000259" key="5">
    <source>
        <dbReference type="Pfam" id="PF07940"/>
    </source>
</evidence>
<evidence type="ECO:0000313" key="7">
    <source>
        <dbReference type="EMBL" id="ABB31735.1"/>
    </source>
</evidence>
<dbReference type="Pfam" id="PF07940">
    <property type="entry name" value="Hepar_II_III_C"/>
    <property type="match status" value="1"/>
</dbReference>
<protein>
    <submittedName>
        <fullName evidence="7">Uncharacterized protein</fullName>
    </submittedName>
</protein>
<dbReference type="Gene3D" id="1.50.10.100">
    <property type="entry name" value="Chondroitin AC/alginate lyase"/>
    <property type="match status" value="1"/>
</dbReference>
<sequence>MKAESVSRYFHTLRHLKLRQMAFRVVRRLRQPSLPGRRGPVNRRSGVFMSPVIVRKMNCGSEFAFRFLNEELSFSPEAIDWHPVAVGKLWRYNLHYFDCLMEEGRSRESMRTLLDSWIASNAPGTADAWEPFPLSLRIVNWIKLFLTSDMRTTIADKWLDSLYDQTLWLEQSVEYHLMGNHYFKNGKALLFAGLFFVGPVAERWLGKGLQILSSEIEEQILADGGHFERSPMYHAMILEDCLDLLNLCLDHSRRDLGIFSERLRLVTRAMVRFLLGMSHPDGEIALFNDAAFGIETRPAELAAYYERLTGERIAAQTGAYWAFPESGYFVMAPAQGNRLIIDCGPVGPDYQPGHAHCDTLSFELSLRGRRVIVDSGCCQYLDGDIRRYNRGNVGHNTVTLDGVNQSDVWSAHRCARRARPMGPGITLRDDGALHFTGAHDGYHRLSGRPVHHRNVVWQGKRLVVEDLLDGEGEHEVESRLHIHPDLTVGFHENRAFIRNGSELLLTVASLGGEEIGCDEGWYCPEFGLSLPCSVLSVRLRNVRFPSRCGWVMTIGSADELR</sequence>
<feature type="domain" description="Heparinase II/III-like C-terminal" evidence="5">
    <location>
        <begin position="317"/>
        <end position="550"/>
    </location>
</feature>
<dbReference type="HOGENOM" id="CLU_022012_3_0_7"/>
<dbReference type="Pfam" id="PF16889">
    <property type="entry name" value="Hepar_II_III_N"/>
    <property type="match status" value="1"/>
</dbReference>
<comment type="subcellular location">
    <subcellularLocation>
        <location evidence="1">Periplasm</location>
    </subcellularLocation>
</comment>
<evidence type="ECO:0000256" key="3">
    <source>
        <dbReference type="ARBA" id="ARBA00022764"/>
    </source>
</evidence>
<dbReference type="InterPro" id="IPR031680">
    <property type="entry name" value="Hepar_II_III_N"/>
</dbReference>
<dbReference type="PANTHER" id="PTHR39210:SF1">
    <property type="entry name" value="HEPARIN-SULFATE LYASE"/>
    <property type="match status" value="1"/>
</dbReference>
<evidence type="ECO:0000313" key="8">
    <source>
        <dbReference type="Proteomes" id="UP000007073"/>
    </source>
</evidence>
<keyword evidence="2" id="KW-0732">Signal</keyword>
<organism evidence="7 8">
    <name type="scientific">Geobacter metallireducens (strain ATCC 53774 / DSM 7210 / GS-15)</name>
    <dbReference type="NCBI Taxonomy" id="269799"/>
    <lineage>
        <taxon>Bacteria</taxon>
        <taxon>Pseudomonadati</taxon>
        <taxon>Thermodesulfobacteriota</taxon>
        <taxon>Desulfuromonadia</taxon>
        <taxon>Geobacterales</taxon>
        <taxon>Geobacteraceae</taxon>
        <taxon>Geobacter</taxon>
    </lineage>
</organism>
<dbReference type="eggNOG" id="COG5360">
    <property type="taxonomic scope" value="Bacteria"/>
</dbReference>
<dbReference type="GO" id="GO:0042597">
    <property type="term" value="C:periplasmic space"/>
    <property type="evidence" value="ECO:0007669"/>
    <property type="project" value="UniProtKB-SubCell"/>
</dbReference>
<dbReference type="GO" id="GO:0016829">
    <property type="term" value="F:lyase activity"/>
    <property type="evidence" value="ECO:0007669"/>
    <property type="project" value="UniProtKB-KW"/>
</dbReference>
<keyword evidence="3" id="KW-0574">Periplasm</keyword>
<dbReference type="SUPFAM" id="SSF48230">
    <property type="entry name" value="Chondroitin AC/alginate lyase"/>
    <property type="match status" value="1"/>
</dbReference>
<feature type="domain" description="Heparin-sulfate lyase N-terminal" evidence="6">
    <location>
        <begin position="113"/>
        <end position="291"/>
    </location>
</feature>
<dbReference type="STRING" id="269799.Gmet_1501"/>
<evidence type="ECO:0000256" key="2">
    <source>
        <dbReference type="ARBA" id="ARBA00022729"/>
    </source>
</evidence>
<dbReference type="Gene3D" id="2.70.98.70">
    <property type="match status" value="1"/>
</dbReference>
<dbReference type="Proteomes" id="UP000007073">
    <property type="component" value="Chromosome"/>
</dbReference>
<evidence type="ECO:0000256" key="1">
    <source>
        <dbReference type="ARBA" id="ARBA00004418"/>
    </source>
</evidence>
<dbReference type="InterPro" id="IPR012480">
    <property type="entry name" value="Hepar_II_III_C"/>
</dbReference>
<gene>
    <name evidence="7" type="ordered locus">Gmet_1501</name>
</gene>